<name>A0ABQ5MF73_9FLAO</name>
<organism evidence="3 4">
    <name type="scientific">Neptunitalea lumnitzerae</name>
    <dbReference type="NCBI Taxonomy" id="2965509"/>
    <lineage>
        <taxon>Bacteria</taxon>
        <taxon>Pseudomonadati</taxon>
        <taxon>Bacteroidota</taxon>
        <taxon>Flavobacteriia</taxon>
        <taxon>Flavobacteriales</taxon>
        <taxon>Flavobacteriaceae</taxon>
        <taxon>Neptunitalea</taxon>
    </lineage>
</organism>
<gene>
    <name evidence="3" type="ORF">Y10_04010</name>
</gene>
<reference evidence="3" key="1">
    <citation type="submission" date="2022-07" db="EMBL/GenBank/DDBJ databases">
        <title>Taxonomy of Novel Oxalotrophic and Methylotrophic Bacteria.</title>
        <authorList>
            <person name="Sahin N."/>
            <person name="Tani A."/>
        </authorList>
    </citation>
    <scope>NUCLEOTIDE SEQUENCE</scope>
    <source>
        <strain evidence="3">Y10</strain>
    </source>
</reference>
<evidence type="ECO:0000256" key="1">
    <source>
        <dbReference type="SAM" id="Phobius"/>
    </source>
</evidence>
<feature type="signal peptide" evidence="2">
    <location>
        <begin position="1"/>
        <end position="26"/>
    </location>
</feature>
<keyword evidence="2" id="KW-0732">Signal</keyword>
<accession>A0ABQ5MF73</accession>
<keyword evidence="4" id="KW-1185">Reference proteome</keyword>
<evidence type="ECO:0000313" key="3">
    <source>
        <dbReference type="EMBL" id="GLB48033.1"/>
    </source>
</evidence>
<keyword evidence="1" id="KW-1133">Transmembrane helix</keyword>
<protein>
    <submittedName>
        <fullName evidence="3">Uncharacterized protein</fullName>
    </submittedName>
</protein>
<dbReference type="EMBL" id="BRVO01000001">
    <property type="protein sequence ID" value="GLB48033.1"/>
    <property type="molecule type" value="Genomic_DNA"/>
</dbReference>
<keyword evidence="1" id="KW-0472">Membrane</keyword>
<comment type="caution">
    <text evidence="3">The sequence shown here is derived from an EMBL/GenBank/DDBJ whole genome shotgun (WGS) entry which is preliminary data.</text>
</comment>
<sequence>MVRYYKNMNKTILAILLSLLSAPMFAVDPPAPQPNGAPPPPVGLPIDAWIMPMLFLGMLYGGYRYIKKAKAIA</sequence>
<keyword evidence="1" id="KW-0812">Transmembrane</keyword>
<evidence type="ECO:0000313" key="4">
    <source>
        <dbReference type="Proteomes" id="UP001143543"/>
    </source>
</evidence>
<proteinExistence type="predicted"/>
<feature type="transmembrane region" description="Helical" evidence="1">
    <location>
        <begin position="42"/>
        <end position="63"/>
    </location>
</feature>
<feature type="chain" id="PRO_5047479715" evidence="2">
    <location>
        <begin position="27"/>
        <end position="73"/>
    </location>
</feature>
<evidence type="ECO:0000256" key="2">
    <source>
        <dbReference type="SAM" id="SignalP"/>
    </source>
</evidence>
<dbReference type="Proteomes" id="UP001143543">
    <property type="component" value="Unassembled WGS sequence"/>
</dbReference>